<keyword evidence="4 6" id="KW-0689">Ribosomal protein</keyword>
<dbReference type="InterPro" id="IPR005703">
    <property type="entry name" value="Ribosomal_uS3_euk/arc"/>
</dbReference>
<dbReference type="PANTHER" id="PTHR11760:SF32">
    <property type="entry name" value="SMALL RIBOSOMAL SUBUNIT PROTEIN US3"/>
    <property type="match status" value="1"/>
</dbReference>
<reference evidence="8 9" key="1">
    <citation type="submission" date="2019-09" db="EMBL/GenBank/DDBJ databases">
        <title>The complete genome of Methanoplanus sp. FWC-SCC4.</title>
        <authorList>
            <person name="Chen S.-C."/>
            <person name="Zhou Y.-Z."/>
            <person name="Lai M.-C."/>
        </authorList>
    </citation>
    <scope>NUCLEOTIDE SEQUENCE [LARGE SCALE GENOMIC DNA]</scope>
    <source>
        <strain evidence="8 9">FWC-SCC4</strain>
    </source>
</reference>
<dbReference type="GO" id="GO:0003735">
    <property type="term" value="F:structural constituent of ribosome"/>
    <property type="evidence" value="ECO:0007669"/>
    <property type="project" value="UniProtKB-UniRule"/>
</dbReference>
<comment type="subunit">
    <text evidence="6">Part of the 30S ribosomal subunit.</text>
</comment>
<dbReference type="NCBIfam" id="TIGR01008">
    <property type="entry name" value="uS3_euk_arch"/>
    <property type="match status" value="1"/>
</dbReference>
<dbReference type="InterPro" id="IPR009019">
    <property type="entry name" value="KH_sf_prok-type"/>
</dbReference>
<name>A0AA97FBI4_9EURY</name>
<dbReference type="NCBIfam" id="NF003219">
    <property type="entry name" value="PRK04191.1"/>
    <property type="match status" value="1"/>
</dbReference>
<dbReference type="Pfam" id="PF07650">
    <property type="entry name" value="KH_2"/>
    <property type="match status" value="1"/>
</dbReference>
<dbReference type="CDD" id="cd02411">
    <property type="entry name" value="KH-II_30S_S3_arch"/>
    <property type="match status" value="1"/>
</dbReference>
<keyword evidence="5 6" id="KW-0687">Ribonucleoprotein</keyword>
<dbReference type="EMBL" id="CP043875">
    <property type="protein sequence ID" value="WOF15512.1"/>
    <property type="molecule type" value="Genomic_DNA"/>
</dbReference>
<dbReference type="GO" id="GO:0022627">
    <property type="term" value="C:cytosolic small ribosomal subunit"/>
    <property type="evidence" value="ECO:0007669"/>
    <property type="project" value="UniProtKB-UniRule"/>
</dbReference>
<evidence type="ECO:0000256" key="4">
    <source>
        <dbReference type="ARBA" id="ARBA00022980"/>
    </source>
</evidence>
<dbReference type="SUPFAM" id="SSF54821">
    <property type="entry name" value="Ribosomal protein S3 C-terminal domain"/>
    <property type="match status" value="1"/>
</dbReference>
<dbReference type="RefSeq" id="WP_317137082.1">
    <property type="nucleotide sequence ID" value="NZ_CP043875.1"/>
</dbReference>
<dbReference type="InterPro" id="IPR015946">
    <property type="entry name" value="KH_dom-like_a/b"/>
</dbReference>
<keyword evidence="3 6" id="KW-0694">RNA-binding</keyword>
<comment type="similarity">
    <text evidence="1 6">Belongs to the universal ribosomal protein uS3 family.</text>
</comment>
<dbReference type="PROSITE" id="PS50823">
    <property type="entry name" value="KH_TYPE_2"/>
    <property type="match status" value="1"/>
</dbReference>
<dbReference type="InterPro" id="IPR001351">
    <property type="entry name" value="Ribosomal_uS3_C"/>
</dbReference>
<feature type="domain" description="KH type-2" evidence="7">
    <location>
        <begin position="17"/>
        <end position="86"/>
    </location>
</feature>
<keyword evidence="9" id="KW-1185">Reference proteome</keyword>
<organism evidence="8 9">
    <name type="scientific">Methanochimaera problematica</name>
    <dbReference type="NCBI Taxonomy" id="2609417"/>
    <lineage>
        <taxon>Archaea</taxon>
        <taxon>Methanobacteriati</taxon>
        <taxon>Methanobacteriota</taxon>
        <taxon>Stenosarchaea group</taxon>
        <taxon>Methanomicrobia</taxon>
        <taxon>Methanomicrobiales</taxon>
        <taxon>Methanomicrobiaceae</taxon>
        <taxon>Methanochimaera</taxon>
    </lineage>
</organism>
<evidence type="ECO:0000256" key="1">
    <source>
        <dbReference type="ARBA" id="ARBA00010761"/>
    </source>
</evidence>
<dbReference type="FunFam" id="3.30.300.20:FF:000001">
    <property type="entry name" value="30S ribosomal protein S3"/>
    <property type="match status" value="1"/>
</dbReference>
<accession>A0AA97FBI4</accession>
<evidence type="ECO:0000256" key="5">
    <source>
        <dbReference type="ARBA" id="ARBA00023274"/>
    </source>
</evidence>
<dbReference type="InterPro" id="IPR036419">
    <property type="entry name" value="Ribosomal_S3_C_sf"/>
</dbReference>
<dbReference type="GO" id="GO:0019843">
    <property type="term" value="F:rRNA binding"/>
    <property type="evidence" value="ECO:0007669"/>
    <property type="project" value="UniProtKB-UniRule"/>
</dbReference>
<dbReference type="KEGG" id="mefw:F1737_01835"/>
<gene>
    <name evidence="6" type="primary">rps3</name>
    <name evidence="8" type="ORF">F1737_01835</name>
</gene>
<evidence type="ECO:0000313" key="9">
    <source>
        <dbReference type="Proteomes" id="UP001301797"/>
    </source>
</evidence>
<evidence type="ECO:0000313" key="8">
    <source>
        <dbReference type="EMBL" id="WOF15512.1"/>
    </source>
</evidence>
<evidence type="ECO:0000256" key="6">
    <source>
        <dbReference type="HAMAP-Rule" id="MF_01309"/>
    </source>
</evidence>
<dbReference type="SUPFAM" id="SSF54814">
    <property type="entry name" value="Prokaryotic type KH domain (KH-domain type II)"/>
    <property type="match status" value="1"/>
</dbReference>
<protein>
    <recommendedName>
        <fullName evidence="6">Small ribosomal subunit protein uS3</fullName>
    </recommendedName>
</protein>
<keyword evidence="2 6" id="KW-0699">rRNA-binding</keyword>
<evidence type="ECO:0000256" key="3">
    <source>
        <dbReference type="ARBA" id="ARBA00022884"/>
    </source>
</evidence>
<evidence type="ECO:0000256" key="2">
    <source>
        <dbReference type="ARBA" id="ARBA00022730"/>
    </source>
</evidence>
<sequence length="243" mass="26749">MAVEKRFVEDGVRGARVEQYLSKELKRAGYGGMEIVRTPLGTQITIFAEKPGIVIGKGGKVVRELTATLQNEYNIESPQIEVQQVENPAFNAQIMAERLANSLERGWYFRKAGSSILRRVMESGALGCQVVMSGKLTGARSRVQKFSEGYVKFAGEPSLTIVEHGYAIAVKKLGTIGCTVRIVPPGAQLPDHFEILEAEPVKEPVETKPVEEEIEDIPAEEVIGKEIDEEMEAAEDVPAEEDF</sequence>
<proteinExistence type="inferred from homology"/>
<dbReference type="AlphaFoldDB" id="A0AA97FBI4"/>
<dbReference type="InterPro" id="IPR027488">
    <property type="entry name" value="Ribosomal_uS3_arc"/>
</dbReference>
<dbReference type="PANTHER" id="PTHR11760">
    <property type="entry name" value="30S/40S RIBOSOMAL PROTEIN S3"/>
    <property type="match status" value="1"/>
</dbReference>
<dbReference type="SMART" id="SM00322">
    <property type="entry name" value="KH"/>
    <property type="match status" value="1"/>
</dbReference>
<dbReference type="InterPro" id="IPR057258">
    <property type="entry name" value="Ribosomal_uS3"/>
</dbReference>
<dbReference type="GO" id="GO:0006412">
    <property type="term" value="P:translation"/>
    <property type="evidence" value="ECO:0007669"/>
    <property type="project" value="UniProtKB-UniRule"/>
</dbReference>
<dbReference type="Gene3D" id="3.30.1140.32">
    <property type="entry name" value="Ribosomal protein S3, C-terminal domain"/>
    <property type="match status" value="1"/>
</dbReference>
<dbReference type="GeneID" id="85228870"/>
<evidence type="ECO:0000259" key="7">
    <source>
        <dbReference type="PROSITE" id="PS50823"/>
    </source>
</evidence>
<dbReference type="HAMAP" id="MF_01309_A">
    <property type="entry name" value="Ribosomal_uS3_A"/>
    <property type="match status" value="1"/>
</dbReference>
<comment type="function">
    <text evidence="6">Binds the lower part of the 30S subunit head.</text>
</comment>
<dbReference type="Gene3D" id="3.30.300.20">
    <property type="match status" value="1"/>
</dbReference>
<dbReference type="Proteomes" id="UP001301797">
    <property type="component" value="Chromosome"/>
</dbReference>
<dbReference type="InterPro" id="IPR004087">
    <property type="entry name" value="KH_dom"/>
</dbReference>
<dbReference type="InterPro" id="IPR004044">
    <property type="entry name" value="KH_dom_type_2"/>
</dbReference>
<dbReference type="Pfam" id="PF00189">
    <property type="entry name" value="Ribosomal_S3_C"/>
    <property type="match status" value="1"/>
</dbReference>